<proteinExistence type="predicted"/>
<feature type="domain" description="HTH cro/C1-type" evidence="1">
    <location>
        <begin position="152"/>
        <end position="209"/>
    </location>
</feature>
<dbReference type="InterPro" id="IPR010982">
    <property type="entry name" value="Lambda_DNA-bd_dom_sf"/>
</dbReference>
<dbReference type="GO" id="GO:0003677">
    <property type="term" value="F:DNA binding"/>
    <property type="evidence" value="ECO:0007669"/>
    <property type="project" value="InterPro"/>
</dbReference>
<accession>A0A845QKV8</accession>
<gene>
    <name evidence="2" type="ORF">D0435_14495</name>
</gene>
<evidence type="ECO:0000313" key="3">
    <source>
        <dbReference type="Proteomes" id="UP000446866"/>
    </source>
</evidence>
<sequence length="212" mass="24355">MTHAYREIYLSNAQSVLGDAFDYAVNTCSINGNDFVNLFIVSSVSKRMENGEPACLTGKSGIEIAREVVLETKGQELQKAPQERFGRSKEYWIGWAVAYYQWASGRRYSEIFSVNTFEDLQKMYDTLHEADVTKFADIVNVRMKEYYFETNLKRIRTIYGLTQAELAERAGVTLRSIQMYEQRNKNINKASVDTVYKLAKTLGCTIEDLIEK</sequence>
<dbReference type="PROSITE" id="PS50943">
    <property type="entry name" value="HTH_CROC1"/>
    <property type="match status" value="1"/>
</dbReference>
<comment type="caution">
    <text evidence="2">The sequence shown here is derived from an EMBL/GenBank/DDBJ whole genome shotgun (WGS) entry which is preliminary data.</text>
</comment>
<protein>
    <submittedName>
        <fullName evidence="2">XRE family transcriptional regulator</fullName>
    </submittedName>
</protein>
<keyword evidence="3" id="KW-1185">Reference proteome</keyword>
<dbReference type="SUPFAM" id="SSF47413">
    <property type="entry name" value="lambda repressor-like DNA-binding domains"/>
    <property type="match status" value="1"/>
</dbReference>
<dbReference type="SMART" id="SM00530">
    <property type="entry name" value="HTH_XRE"/>
    <property type="match status" value="1"/>
</dbReference>
<evidence type="ECO:0000313" key="2">
    <source>
        <dbReference type="EMBL" id="NBH62852.1"/>
    </source>
</evidence>
<reference evidence="2 3" key="1">
    <citation type="submission" date="2018-08" db="EMBL/GenBank/DDBJ databases">
        <title>Murine metabolic-syndrome-specific gut microbial biobank.</title>
        <authorList>
            <person name="Liu C."/>
        </authorList>
    </citation>
    <scope>NUCLEOTIDE SEQUENCE [LARGE SCALE GENOMIC DNA]</scope>
    <source>
        <strain evidence="2 3">28</strain>
    </source>
</reference>
<dbReference type="EMBL" id="QXWK01000039">
    <property type="protein sequence ID" value="NBH62852.1"/>
    <property type="molecule type" value="Genomic_DNA"/>
</dbReference>
<organism evidence="2 3">
    <name type="scientific">Anaerotruncus colihominis</name>
    <dbReference type="NCBI Taxonomy" id="169435"/>
    <lineage>
        <taxon>Bacteria</taxon>
        <taxon>Bacillati</taxon>
        <taxon>Bacillota</taxon>
        <taxon>Clostridia</taxon>
        <taxon>Eubacteriales</taxon>
        <taxon>Oscillospiraceae</taxon>
        <taxon>Anaerotruncus</taxon>
    </lineage>
</organism>
<dbReference type="Proteomes" id="UP000446866">
    <property type="component" value="Unassembled WGS sequence"/>
</dbReference>
<evidence type="ECO:0000259" key="1">
    <source>
        <dbReference type="PROSITE" id="PS50943"/>
    </source>
</evidence>
<dbReference type="Pfam" id="PF01381">
    <property type="entry name" value="HTH_3"/>
    <property type="match status" value="1"/>
</dbReference>
<dbReference type="CDD" id="cd00093">
    <property type="entry name" value="HTH_XRE"/>
    <property type="match status" value="1"/>
</dbReference>
<dbReference type="Gene3D" id="1.10.260.40">
    <property type="entry name" value="lambda repressor-like DNA-binding domains"/>
    <property type="match status" value="1"/>
</dbReference>
<dbReference type="AlphaFoldDB" id="A0A845QKV8"/>
<dbReference type="RefSeq" id="WP_160203136.1">
    <property type="nucleotide sequence ID" value="NZ_QXWK01000039.1"/>
</dbReference>
<name>A0A845QKV8_9FIRM</name>
<dbReference type="InterPro" id="IPR001387">
    <property type="entry name" value="Cro/C1-type_HTH"/>
</dbReference>